<name>A0A5E7IFG2_PSEFL</name>
<organism evidence="2 3">
    <name type="scientific">Pseudomonas fluorescens</name>
    <dbReference type="NCBI Taxonomy" id="294"/>
    <lineage>
        <taxon>Bacteria</taxon>
        <taxon>Pseudomonadati</taxon>
        <taxon>Pseudomonadota</taxon>
        <taxon>Gammaproteobacteria</taxon>
        <taxon>Pseudomonadales</taxon>
        <taxon>Pseudomonadaceae</taxon>
        <taxon>Pseudomonas</taxon>
    </lineage>
</organism>
<proteinExistence type="predicted"/>
<gene>
    <name evidence="2" type="ORF">PS896_01562</name>
</gene>
<feature type="region of interest" description="Disordered" evidence="1">
    <location>
        <begin position="1"/>
        <end position="21"/>
    </location>
</feature>
<dbReference type="Proteomes" id="UP000377224">
    <property type="component" value="Unassembled WGS sequence"/>
</dbReference>
<sequence length="41" mass="4353">MSAKEPKPIPPHIARLFVGPDGKQLAKTLVKGPSAPPPPKR</sequence>
<evidence type="ECO:0000313" key="2">
    <source>
        <dbReference type="EMBL" id="VVO75559.1"/>
    </source>
</evidence>
<evidence type="ECO:0000313" key="3">
    <source>
        <dbReference type="Proteomes" id="UP000377224"/>
    </source>
</evidence>
<evidence type="ECO:0000256" key="1">
    <source>
        <dbReference type="SAM" id="MobiDB-lite"/>
    </source>
</evidence>
<protein>
    <submittedName>
        <fullName evidence="2">Uncharacterized protein</fullName>
    </submittedName>
</protein>
<accession>A0A5E7IFG2</accession>
<dbReference type="AlphaFoldDB" id="A0A5E7IFG2"/>
<dbReference type="EMBL" id="CABVIN010000001">
    <property type="protein sequence ID" value="VVO75559.1"/>
    <property type="molecule type" value="Genomic_DNA"/>
</dbReference>
<reference evidence="2 3" key="1">
    <citation type="submission" date="2019-09" db="EMBL/GenBank/DDBJ databases">
        <authorList>
            <person name="Chandra G."/>
            <person name="Truman W A."/>
        </authorList>
    </citation>
    <scope>NUCLEOTIDE SEQUENCE [LARGE SCALE GENOMIC DNA]</scope>
    <source>
        <strain evidence="2">PS896</strain>
    </source>
</reference>